<dbReference type="GO" id="GO:0004364">
    <property type="term" value="F:glutathione transferase activity"/>
    <property type="evidence" value="ECO:0007669"/>
    <property type="project" value="UniProtKB-EC"/>
</dbReference>
<dbReference type="InterPro" id="IPR004045">
    <property type="entry name" value="Glutathione_S-Trfase_N"/>
</dbReference>
<feature type="compositionally biased region" description="Pro residues" evidence="6">
    <location>
        <begin position="102"/>
        <end position="116"/>
    </location>
</feature>
<evidence type="ECO:0000313" key="10">
    <source>
        <dbReference type="RefSeq" id="XP_022446950.1"/>
    </source>
</evidence>
<dbReference type="SFLD" id="SFLDS00019">
    <property type="entry name" value="Glutathione_Transferase_(cytos"/>
    <property type="match status" value="1"/>
</dbReference>
<comment type="subunit">
    <text evidence="2">Homodimer.</text>
</comment>
<evidence type="ECO:0000256" key="6">
    <source>
        <dbReference type="SAM" id="MobiDB-lite"/>
    </source>
</evidence>
<feature type="compositionally biased region" description="Gly residues" evidence="6">
    <location>
        <begin position="56"/>
        <end position="65"/>
    </location>
</feature>
<dbReference type="FunFam" id="3.40.30.10:FF:000071">
    <property type="entry name" value="Glutathione S-transferase P"/>
    <property type="match status" value="1"/>
</dbReference>
<dbReference type="PANTHER" id="PTHR11571:SF248">
    <property type="entry name" value="GLUTATHIONE S-TRANSFERASE"/>
    <property type="match status" value="1"/>
</dbReference>
<dbReference type="Pfam" id="PF14497">
    <property type="entry name" value="GST_C_3"/>
    <property type="match status" value="1"/>
</dbReference>
<feature type="region of interest" description="Disordered" evidence="6">
    <location>
        <begin position="102"/>
        <end position="122"/>
    </location>
</feature>
<accession>A0A2Y9PMH5</accession>
<comment type="similarity">
    <text evidence="1">Belongs to the GST superfamily. Pi family.</text>
</comment>
<dbReference type="EC" id="2.5.1.18" evidence="3"/>
<dbReference type="GeneID" id="111183662"/>
<proteinExistence type="inferred from homology"/>
<dbReference type="FunFam" id="1.20.1050.10:FF:000020">
    <property type="entry name" value="Glutathione S-transferase P 1"/>
    <property type="match status" value="1"/>
</dbReference>
<evidence type="ECO:0000259" key="8">
    <source>
        <dbReference type="PROSITE" id="PS50405"/>
    </source>
</evidence>
<evidence type="ECO:0000256" key="5">
    <source>
        <dbReference type="ARBA" id="ARBA00032759"/>
    </source>
</evidence>
<dbReference type="InterPro" id="IPR050213">
    <property type="entry name" value="GST_superfamily"/>
</dbReference>
<dbReference type="Gene3D" id="1.20.1050.10">
    <property type="match status" value="1"/>
</dbReference>
<dbReference type="InterPro" id="IPR010987">
    <property type="entry name" value="Glutathione-S-Trfase_C-like"/>
</dbReference>
<dbReference type="GO" id="GO:0005829">
    <property type="term" value="C:cytosol"/>
    <property type="evidence" value="ECO:0007669"/>
    <property type="project" value="TreeGrafter"/>
</dbReference>
<dbReference type="PROSITE" id="PS50404">
    <property type="entry name" value="GST_NTER"/>
    <property type="match status" value="1"/>
</dbReference>
<evidence type="ECO:0000256" key="4">
    <source>
        <dbReference type="ARBA" id="ARBA00022679"/>
    </source>
</evidence>
<dbReference type="Proteomes" id="UP000248483">
    <property type="component" value="Unplaced"/>
</dbReference>
<dbReference type="InterPro" id="IPR036282">
    <property type="entry name" value="Glutathione-S-Trfase_C_sf"/>
</dbReference>
<dbReference type="RefSeq" id="XP_022446950.1">
    <property type="nucleotide sequence ID" value="XM_022591242.1"/>
</dbReference>
<dbReference type="SUPFAM" id="SSF47616">
    <property type="entry name" value="GST C-terminal domain-like"/>
    <property type="match status" value="1"/>
</dbReference>
<dbReference type="SUPFAM" id="SSF52833">
    <property type="entry name" value="Thioredoxin-like"/>
    <property type="match status" value="1"/>
</dbReference>
<keyword evidence="9" id="KW-1185">Reference proteome</keyword>
<dbReference type="InterPro" id="IPR004046">
    <property type="entry name" value="GST_C"/>
</dbReference>
<evidence type="ECO:0000259" key="7">
    <source>
        <dbReference type="PROSITE" id="PS50404"/>
    </source>
</evidence>
<feature type="domain" description="GST N-terminal" evidence="7">
    <location>
        <begin position="156"/>
        <end position="235"/>
    </location>
</feature>
<reference evidence="10 11" key="1">
    <citation type="submission" date="2025-04" db="UniProtKB">
        <authorList>
            <consortium name="RefSeq"/>
        </authorList>
    </citation>
    <scope>IDENTIFICATION</scope>
    <source>
        <tissue evidence="10 11">Blood</tissue>
    </source>
</reference>
<feature type="region of interest" description="Disordered" evidence="6">
    <location>
        <begin position="37"/>
        <end position="81"/>
    </location>
</feature>
<evidence type="ECO:0000256" key="1">
    <source>
        <dbReference type="ARBA" id="ARBA00007297"/>
    </source>
</evidence>
<dbReference type="InterPro" id="IPR036249">
    <property type="entry name" value="Thioredoxin-like_sf"/>
</dbReference>
<dbReference type="AlphaFoldDB" id="A0A2Y9PMH5"/>
<sequence>MRPAGPPHFLPHLHSAALMPPYTIVYFPTRGAAAAPLGGRRAQTGAPAGPPVWTARGGGGGGTPRGTGPSRAGPHPLWGQGRGALSIVSGPFLGRCGLGLPPCPPPRPPQDTPGAPPFLHGPSAPQQARRLEFVLSPSPVPILLTSPGRCEAGVSAHPHTPSSPPPGRCEALRMLLADQGQSWKEEVVTKESWLQGPLKASCLYGQLPKFQDGDLILYQSNAILRHLGRSFGLYGKDQREAALVDMANDGVEDLRRHCSHIIHHGHVSRPGLHSGPVLGGRPGRHGHRSLSQEEDKAQYVLELPGHLKPFESLLSQNRGGQAFIVGDQISFADYNLLDLLLSHQVLVPGCLDSFPLLSAYVARLSTRPKLQAFLASPEHVNRPVFGSRKI</sequence>
<evidence type="ECO:0000256" key="3">
    <source>
        <dbReference type="ARBA" id="ARBA00012452"/>
    </source>
</evidence>
<keyword evidence="4" id="KW-0808">Transferase</keyword>
<name>A0A2Y9PMH5_DELLE</name>
<dbReference type="InterPro" id="IPR040079">
    <property type="entry name" value="Glutathione_S-Trfase"/>
</dbReference>
<dbReference type="GO" id="GO:0006749">
    <property type="term" value="P:glutathione metabolic process"/>
    <property type="evidence" value="ECO:0007669"/>
    <property type="project" value="TreeGrafter"/>
</dbReference>
<dbReference type="PROSITE" id="PS50405">
    <property type="entry name" value="GST_CTER"/>
    <property type="match status" value="1"/>
</dbReference>
<evidence type="ECO:0000256" key="2">
    <source>
        <dbReference type="ARBA" id="ARBA00011738"/>
    </source>
</evidence>
<dbReference type="CDD" id="cd03076">
    <property type="entry name" value="GST_N_Pi"/>
    <property type="match status" value="1"/>
</dbReference>
<organism evidence="9 10">
    <name type="scientific">Delphinapterus leucas</name>
    <name type="common">Beluga whale</name>
    <dbReference type="NCBI Taxonomy" id="9749"/>
    <lineage>
        <taxon>Eukaryota</taxon>
        <taxon>Metazoa</taxon>
        <taxon>Chordata</taxon>
        <taxon>Craniata</taxon>
        <taxon>Vertebrata</taxon>
        <taxon>Euteleostomi</taxon>
        <taxon>Mammalia</taxon>
        <taxon>Eutheria</taxon>
        <taxon>Laurasiatheria</taxon>
        <taxon>Artiodactyla</taxon>
        <taxon>Whippomorpha</taxon>
        <taxon>Cetacea</taxon>
        <taxon>Odontoceti</taxon>
        <taxon>Monodontidae</taxon>
        <taxon>Delphinapterus</taxon>
    </lineage>
</organism>
<protein>
    <recommendedName>
        <fullName evidence="3">glutathione transferase</fullName>
        <ecNumber evidence="3">2.5.1.18</ecNumber>
    </recommendedName>
    <alternativeName>
        <fullName evidence="5">GST class-pi</fullName>
    </alternativeName>
</protein>
<evidence type="ECO:0000313" key="9">
    <source>
        <dbReference type="Proteomes" id="UP000248483"/>
    </source>
</evidence>
<dbReference type="Gene3D" id="3.40.30.10">
    <property type="entry name" value="Glutaredoxin"/>
    <property type="match status" value="1"/>
</dbReference>
<dbReference type="Pfam" id="PF02798">
    <property type="entry name" value="GST_N"/>
    <property type="match status" value="1"/>
</dbReference>
<evidence type="ECO:0000313" key="11">
    <source>
        <dbReference type="RefSeq" id="XP_022446951.1"/>
    </source>
</evidence>
<dbReference type="STRING" id="9749.A0A2Y9PMH5"/>
<dbReference type="RefSeq" id="XP_022446951.1">
    <property type="nucleotide sequence ID" value="XM_022591243.1"/>
</dbReference>
<gene>
    <name evidence="10 11" type="primary">LOC111183662</name>
</gene>
<dbReference type="KEGG" id="dle:111183662"/>
<feature type="domain" description="GST C-terminal" evidence="8">
    <location>
        <begin position="237"/>
        <end position="384"/>
    </location>
</feature>
<dbReference type="PANTHER" id="PTHR11571">
    <property type="entry name" value="GLUTATHIONE S-TRANSFERASE"/>
    <property type="match status" value="1"/>
</dbReference>